<dbReference type="EMBL" id="JAYWIO010000006">
    <property type="protein sequence ID" value="KAK7255283.1"/>
    <property type="molecule type" value="Genomic_DNA"/>
</dbReference>
<comment type="caution">
    <text evidence="1">The sequence shown here is derived from an EMBL/GenBank/DDBJ whole genome shotgun (WGS) entry which is preliminary data.</text>
</comment>
<organism evidence="1 2">
    <name type="scientific">Crotalaria pallida</name>
    <name type="common">Smooth rattlebox</name>
    <name type="synonym">Crotalaria striata</name>
    <dbReference type="NCBI Taxonomy" id="3830"/>
    <lineage>
        <taxon>Eukaryota</taxon>
        <taxon>Viridiplantae</taxon>
        <taxon>Streptophyta</taxon>
        <taxon>Embryophyta</taxon>
        <taxon>Tracheophyta</taxon>
        <taxon>Spermatophyta</taxon>
        <taxon>Magnoliopsida</taxon>
        <taxon>eudicotyledons</taxon>
        <taxon>Gunneridae</taxon>
        <taxon>Pentapetalae</taxon>
        <taxon>rosids</taxon>
        <taxon>fabids</taxon>
        <taxon>Fabales</taxon>
        <taxon>Fabaceae</taxon>
        <taxon>Papilionoideae</taxon>
        <taxon>50 kb inversion clade</taxon>
        <taxon>genistoids sensu lato</taxon>
        <taxon>core genistoids</taxon>
        <taxon>Crotalarieae</taxon>
        <taxon>Crotalaria</taxon>
    </lineage>
</organism>
<name>A0AAN9EDL5_CROPI</name>
<dbReference type="AlphaFoldDB" id="A0AAN9EDL5"/>
<dbReference type="Proteomes" id="UP001372338">
    <property type="component" value="Unassembled WGS sequence"/>
</dbReference>
<protein>
    <submittedName>
        <fullName evidence="1">Uncharacterized protein</fullName>
    </submittedName>
</protein>
<evidence type="ECO:0000313" key="1">
    <source>
        <dbReference type="EMBL" id="KAK7255283.1"/>
    </source>
</evidence>
<accession>A0AAN9EDL5</accession>
<gene>
    <name evidence="1" type="ORF">RIF29_28690</name>
</gene>
<evidence type="ECO:0000313" key="2">
    <source>
        <dbReference type="Proteomes" id="UP001372338"/>
    </source>
</evidence>
<keyword evidence="2" id="KW-1185">Reference proteome</keyword>
<sequence>MRSLVTLLTGGDVRQIWRKKEYAPIPVSTAINTITGPDLSYMSNEDDMRSLQRYFKHGNHDIWLRMIGVPLHACNLDFFNYVTAPFGDLVKVHLATLDMLRLDQAWLLVRCKNLVFMNSSFSDSIHRKFFEIRCEEIKLAGVGVFGVPDRFGKKEYDSISFDSDGQHSFLP</sequence>
<reference evidence="1 2" key="1">
    <citation type="submission" date="2024-01" db="EMBL/GenBank/DDBJ databases">
        <title>The genomes of 5 underutilized Papilionoideae crops provide insights into root nodulation and disease resistanc.</title>
        <authorList>
            <person name="Yuan L."/>
        </authorList>
    </citation>
    <scope>NUCLEOTIDE SEQUENCE [LARGE SCALE GENOMIC DNA]</scope>
    <source>
        <strain evidence="1">ZHUSHIDOU_FW_LH</strain>
        <tissue evidence="1">Leaf</tissue>
    </source>
</reference>
<proteinExistence type="predicted"/>